<reference evidence="1" key="1">
    <citation type="submission" date="2014-09" db="EMBL/GenBank/DDBJ databases">
        <authorList>
            <person name="Magalhaes I.L.F."/>
            <person name="Oliveira U."/>
            <person name="Santos F.R."/>
            <person name="Vidigal T.H.D.A."/>
            <person name="Brescovit A.D."/>
            <person name="Santos A.J."/>
        </authorList>
    </citation>
    <scope>NUCLEOTIDE SEQUENCE</scope>
    <source>
        <tissue evidence="1">Shoot tissue taken approximately 20 cm above the soil surface</tissue>
    </source>
</reference>
<dbReference type="SUPFAM" id="SSF52058">
    <property type="entry name" value="L domain-like"/>
    <property type="match status" value="1"/>
</dbReference>
<dbReference type="Gene3D" id="3.80.10.10">
    <property type="entry name" value="Ribonuclease Inhibitor"/>
    <property type="match status" value="1"/>
</dbReference>
<reference evidence="1" key="2">
    <citation type="journal article" date="2015" name="Data Brief">
        <title>Shoot transcriptome of the giant reed, Arundo donax.</title>
        <authorList>
            <person name="Barrero R.A."/>
            <person name="Guerrero F.D."/>
            <person name="Moolhuijzen P."/>
            <person name="Goolsby J.A."/>
            <person name="Tidwell J."/>
            <person name="Bellgard S.E."/>
            <person name="Bellgard M.I."/>
        </authorList>
    </citation>
    <scope>NUCLEOTIDE SEQUENCE</scope>
    <source>
        <tissue evidence="1">Shoot tissue taken approximately 20 cm above the soil surface</tissue>
    </source>
</reference>
<protein>
    <submittedName>
        <fullName evidence="1">Uncharacterized protein</fullName>
    </submittedName>
</protein>
<dbReference type="AlphaFoldDB" id="A0A0A9A651"/>
<dbReference type="EMBL" id="GBRH01251329">
    <property type="protein sequence ID" value="JAD46566.1"/>
    <property type="molecule type" value="Transcribed_RNA"/>
</dbReference>
<sequence length="91" mass="10374">MQSFTDEQEQTLQLLTKLQNIYFRSCPSLQSLPAGLYGLCSLKVLLIGTCPGIRSLPKEGSTSLEQLEVYNCSKELKEHCRKLNVHRLKLY</sequence>
<organism evidence="1">
    <name type="scientific">Arundo donax</name>
    <name type="common">Giant reed</name>
    <name type="synonym">Donax arundinaceus</name>
    <dbReference type="NCBI Taxonomy" id="35708"/>
    <lineage>
        <taxon>Eukaryota</taxon>
        <taxon>Viridiplantae</taxon>
        <taxon>Streptophyta</taxon>
        <taxon>Embryophyta</taxon>
        <taxon>Tracheophyta</taxon>
        <taxon>Spermatophyta</taxon>
        <taxon>Magnoliopsida</taxon>
        <taxon>Liliopsida</taxon>
        <taxon>Poales</taxon>
        <taxon>Poaceae</taxon>
        <taxon>PACMAD clade</taxon>
        <taxon>Arundinoideae</taxon>
        <taxon>Arundineae</taxon>
        <taxon>Arundo</taxon>
    </lineage>
</organism>
<evidence type="ECO:0000313" key="1">
    <source>
        <dbReference type="EMBL" id="JAD46566.1"/>
    </source>
</evidence>
<name>A0A0A9A651_ARUDO</name>
<accession>A0A0A9A651</accession>
<dbReference type="InterPro" id="IPR032675">
    <property type="entry name" value="LRR_dom_sf"/>
</dbReference>
<proteinExistence type="predicted"/>